<organism evidence="5 6">
    <name type="scientific">Propionibacterium acidifaciens F0233</name>
    <dbReference type="NCBI Taxonomy" id="553198"/>
    <lineage>
        <taxon>Bacteria</taxon>
        <taxon>Bacillati</taxon>
        <taxon>Actinomycetota</taxon>
        <taxon>Actinomycetes</taxon>
        <taxon>Propionibacteriales</taxon>
        <taxon>Propionibacteriaceae</taxon>
        <taxon>Propionibacterium</taxon>
    </lineage>
</organism>
<reference evidence="5" key="1">
    <citation type="submission" date="2013-08" db="EMBL/GenBank/DDBJ databases">
        <authorList>
            <person name="Durkin A.S."/>
            <person name="Haft D.R."/>
            <person name="McCorrison J."/>
            <person name="Torralba M."/>
            <person name="Gillis M."/>
            <person name="Haft D.H."/>
            <person name="Methe B."/>
            <person name="Sutton G."/>
            <person name="Nelson K.E."/>
        </authorList>
    </citation>
    <scope>NUCLEOTIDE SEQUENCE [LARGE SCALE GENOMIC DNA]</scope>
    <source>
        <strain evidence="5">F0233</strain>
    </source>
</reference>
<dbReference type="OrthoDB" id="65624at2"/>
<dbReference type="AlphaFoldDB" id="U2QF94"/>
<dbReference type="CDD" id="cd02440">
    <property type="entry name" value="AdoMet_MTases"/>
    <property type="match status" value="1"/>
</dbReference>
<evidence type="ECO:0000313" key="6">
    <source>
        <dbReference type="Proteomes" id="UP000017052"/>
    </source>
</evidence>
<sequence length="239" mass="26156">MPTGHRPGAEQVWPTRSARIRSGAHEPGPEPSSARPGGAGHDYWNHNVAYHRWIIDAVARHGRCRVLDVGCGEGLLLQHLAPLVASATGVEKDEISVGRAGARLAGEANTLLVHCDFEQFVPDEDGYDLITFVASLHHMDPRAALTRAARMLRPGGELLVVGLTANRSPLDWAFSALTLPVARFGSLVHHETRDIGVPVAGAREDLREIRRIAREVLPGARIRRGLYYRYLLRWTGPAG</sequence>
<evidence type="ECO:0000313" key="5">
    <source>
        <dbReference type="EMBL" id="ERK61550.1"/>
    </source>
</evidence>
<dbReference type="PANTHER" id="PTHR43464:SF19">
    <property type="entry name" value="UBIQUINONE BIOSYNTHESIS O-METHYLTRANSFERASE, MITOCHONDRIAL"/>
    <property type="match status" value="1"/>
</dbReference>
<dbReference type="GO" id="GO:0008168">
    <property type="term" value="F:methyltransferase activity"/>
    <property type="evidence" value="ECO:0007669"/>
    <property type="project" value="UniProtKB-KW"/>
</dbReference>
<feature type="domain" description="Methyltransferase" evidence="4">
    <location>
        <begin position="66"/>
        <end position="156"/>
    </location>
</feature>
<dbReference type="GeneID" id="95359581"/>
<dbReference type="Gene3D" id="3.40.50.150">
    <property type="entry name" value="Vaccinia Virus protein VP39"/>
    <property type="match status" value="1"/>
</dbReference>
<keyword evidence="2" id="KW-0808">Transferase</keyword>
<dbReference type="RefSeq" id="WP_021796510.1">
    <property type="nucleotide sequence ID" value="NZ_ACVN02000049.1"/>
</dbReference>
<comment type="caution">
    <text evidence="5">The sequence shown here is derived from an EMBL/GenBank/DDBJ whole genome shotgun (WGS) entry which is preliminary data.</text>
</comment>
<keyword evidence="3" id="KW-0949">S-adenosyl-L-methionine</keyword>
<keyword evidence="6" id="KW-1185">Reference proteome</keyword>
<evidence type="ECO:0000256" key="1">
    <source>
        <dbReference type="ARBA" id="ARBA00022603"/>
    </source>
</evidence>
<evidence type="ECO:0000256" key="2">
    <source>
        <dbReference type="ARBA" id="ARBA00022679"/>
    </source>
</evidence>
<dbReference type="SUPFAM" id="SSF53335">
    <property type="entry name" value="S-adenosyl-L-methionine-dependent methyltransferases"/>
    <property type="match status" value="1"/>
</dbReference>
<dbReference type="Proteomes" id="UP000017052">
    <property type="component" value="Unassembled WGS sequence"/>
</dbReference>
<dbReference type="PANTHER" id="PTHR43464">
    <property type="entry name" value="METHYLTRANSFERASE"/>
    <property type="match status" value="1"/>
</dbReference>
<evidence type="ECO:0000256" key="3">
    <source>
        <dbReference type="ARBA" id="ARBA00022691"/>
    </source>
</evidence>
<dbReference type="GO" id="GO:0032259">
    <property type="term" value="P:methylation"/>
    <property type="evidence" value="ECO:0007669"/>
    <property type="project" value="UniProtKB-KW"/>
</dbReference>
<evidence type="ECO:0000259" key="4">
    <source>
        <dbReference type="Pfam" id="PF13649"/>
    </source>
</evidence>
<accession>U2QF94</accession>
<dbReference type="InterPro" id="IPR041698">
    <property type="entry name" value="Methyltransf_25"/>
</dbReference>
<proteinExistence type="predicted"/>
<keyword evidence="1" id="KW-0489">Methyltransferase</keyword>
<protein>
    <submittedName>
        <fullName evidence="5">Methionine biosynthesis protein MetW-like protein</fullName>
    </submittedName>
</protein>
<dbReference type="Pfam" id="PF13649">
    <property type="entry name" value="Methyltransf_25"/>
    <property type="match status" value="1"/>
</dbReference>
<gene>
    <name evidence="5" type="ORF">HMPREF0682_1279</name>
</gene>
<name>U2QF94_9ACTN</name>
<dbReference type="EMBL" id="ACVN02000049">
    <property type="protein sequence ID" value="ERK61550.1"/>
    <property type="molecule type" value="Genomic_DNA"/>
</dbReference>
<dbReference type="InterPro" id="IPR029063">
    <property type="entry name" value="SAM-dependent_MTases_sf"/>
</dbReference>